<gene>
    <name evidence="1" type="ORF">IV203_018544</name>
</gene>
<comment type="caution">
    <text evidence="1">The sequence shown here is derived from an EMBL/GenBank/DDBJ whole genome shotgun (WGS) entry which is preliminary data.</text>
</comment>
<proteinExistence type="predicted"/>
<dbReference type="AlphaFoldDB" id="A0A9K3Q6G4"/>
<dbReference type="Proteomes" id="UP000693970">
    <property type="component" value="Unassembled WGS sequence"/>
</dbReference>
<protein>
    <submittedName>
        <fullName evidence="1">Guanine/cytosine deaminase</fullName>
    </submittedName>
</protein>
<sequence length="192" mass="21279">MSTDQTTGVVIDTANQRAPLTATPDQLMQMLKTIEKDILPKTEIEVANGNKVFGAGILDKDFQCIFADTNTETTCPIFHGEVKTIFAWSQQTPAKDRGPIAQSSIFLSTHEPCCIPHDIATMHELWGVNSYRKQNKYMSTGCIMDMIAALPEGGTKKELLDLQNKLLEDYDKLANKYHSEKAANENNSLVLG</sequence>
<reference evidence="1" key="1">
    <citation type="journal article" date="2021" name="Sci. Rep.">
        <title>Diploid genomic architecture of Nitzschia inconspicua, an elite biomass production diatom.</title>
        <authorList>
            <person name="Oliver A."/>
            <person name="Podell S."/>
            <person name="Pinowska A."/>
            <person name="Traller J.C."/>
            <person name="Smith S.R."/>
            <person name="McClure R."/>
            <person name="Beliaev A."/>
            <person name="Bohutskyi P."/>
            <person name="Hill E.A."/>
            <person name="Rabines A."/>
            <person name="Zheng H."/>
            <person name="Allen L.Z."/>
            <person name="Kuo A."/>
            <person name="Grigoriev I.V."/>
            <person name="Allen A.E."/>
            <person name="Hazlebeck D."/>
            <person name="Allen E.E."/>
        </authorList>
    </citation>
    <scope>NUCLEOTIDE SEQUENCE</scope>
    <source>
        <strain evidence="1">Hildebrandi</strain>
    </source>
</reference>
<keyword evidence="2" id="KW-1185">Reference proteome</keyword>
<reference evidence="1" key="2">
    <citation type="submission" date="2021-04" db="EMBL/GenBank/DDBJ databases">
        <authorList>
            <person name="Podell S."/>
        </authorList>
    </citation>
    <scope>NUCLEOTIDE SEQUENCE</scope>
    <source>
        <strain evidence="1">Hildebrandi</strain>
    </source>
</reference>
<organism evidence="1 2">
    <name type="scientific">Nitzschia inconspicua</name>
    <dbReference type="NCBI Taxonomy" id="303405"/>
    <lineage>
        <taxon>Eukaryota</taxon>
        <taxon>Sar</taxon>
        <taxon>Stramenopiles</taxon>
        <taxon>Ochrophyta</taxon>
        <taxon>Bacillariophyta</taxon>
        <taxon>Bacillariophyceae</taxon>
        <taxon>Bacillariophycidae</taxon>
        <taxon>Bacillariales</taxon>
        <taxon>Bacillariaceae</taxon>
        <taxon>Nitzschia</taxon>
    </lineage>
</organism>
<dbReference type="EMBL" id="JAGRRH010000003">
    <property type="protein sequence ID" value="KAG7372401.1"/>
    <property type="molecule type" value="Genomic_DNA"/>
</dbReference>
<dbReference type="OrthoDB" id="9980836at2759"/>
<name>A0A9K3Q6G4_9STRA</name>
<accession>A0A9K3Q6G4</accession>
<evidence type="ECO:0000313" key="2">
    <source>
        <dbReference type="Proteomes" id="UP000693970"/>
    </source>
</evidence>
<evidence type="ECO:0000313" key="1">
    <source>
        <dbReference type="EMBL" id="KAG7372401.1"/>
    </source>
</evidence>